<feature type="region of interest" description="Disordered" evidence="1">
    <location>
        <begin position="159"/>
        <end position="235"/>
    </location>
</feature>
<feature type="compositionally biased region" description="Low complexity" evidence="1">
    <location>
        <begin position="9"/>
        <end position="20"/>
    </location>
</feature>
<dbReference type="AlphaFoldDB" id="A0A383DKV8"/>
<evidence type="ECO:0000256" key="1">
    <source>
        <dbReference type="SAM" id="MobiDB-lite"/>
    </source>
</evidence>
<feature type="region of interest" description="Disordered" evidence="1">
    <location>
        <begin position="64"/>
        <end position="146"/>
    </location>
</feature>
<evidence type="ECO:0000313" key="2">
    <source>
        <dbReference type="EMBL" id="SVE44920.1"/>
    </source>
</evidence>
<feature type="region of interest" description="Disordered" evidence="1">
    <location>
        <begin position="1"/>
        <end position="22"/>
    </location>
</feature>
<feature type="non-terminal residue" evidence="2">
    <location>
        <position position="235"/>
    </location>
</feature>
<accession>A0A383DKV8</accession>
<proteinExistence type="predicted"/>
<reference evidence="2" key="1">
    <citation type="submission" date="2018-05" db="EMBL/GenBank/DDBJ databases">
        <authorList>
            <person name="Lanie J.A."/>
            <person name="Ng W.-L."/>
            <person name="Kazmierczak K.M."/>
            <person name="Andrzejewski T.M."/>
            <person name="Davidsen T.M."/>
            <person name="Wayne K.J."/>
            <person name="Tettelin H."/>
            <person name="Glass J.I."/>
            <person name="Rusch D."/>
            <person name="Podicherti R."/>
            <person name="Tsui H.-C.T."/>
            <person name="Winkler M.E."/>
        </authorList>
    </citation>
    <scope>NUCLEOTIDE SEQUENCE</scope>
</reference>
<gene>
    <name evidence="2" type="ORF">METZ01_LOCUS497774</name>
</gene>
<organism evidence="2">
    <name type="scientific">marine metagenome</name>
    <dbReference type="NCBI Taxonomy" id="408172"/>
    <lineage>
        <taxon>unclassified sequences</taxon>
        <taxon>metagenomes</taxon>
        <taxon>ecological metagenomes</taxon>
    </lineage>
</organism>
<name>A0A383DKV8_9ZZZZ</name>
<sequence>MQILGTAAPQPVSPQSTQPTDVEEQLRVKLGPAKGSSRLVPTSSVREESGFLDKVTDFFKLSTSSGGDSLPGGVTQPVESAVVPKKNEEVPTQAFEVTASSSPTNEAVNRPVSVSEPPLPVAKTETATVPESVQPELPARSVGDSEENSIFGKVANFFSTKEVPGKNTEQSSEDETSSVEFPPETTPSTVKRVSLAPAKPAVVSESTASETVESAEPLPEADAGDGKSFFGRVSE</sequence>
<feature type="compositionally biased region" description="Low complexity" evidence="1">
    <location>
        <begin position="201"/>
        <end position="216"/>
    </location>
</feature>
<dbReference type="EMBL" id="UINC01218055">
    <property type="protein sequence ID" value="SVE44920.1"/>
    <property type="molecule type" value="Genomic_DNA"/>
</dbReference>
<protein>
    <submittedName>
        <fullName evidence="2">Uncharacterized protein</fullName>
    </submittedName>
</protein>
<feature type="compositionally biased region" description="Polar residues" evidence="1">
    <location>
        <begin position="98"/>
        <end position="107"/>
    </location>
</feature>